<dbReference type="GO" id="GO:0016491">
    <property type="term" value="F:oxidoreductase activity"/>
    <property type="evidence" value="ECO:0007669"/>
    <property type="project" value="UniProtKB-KW"/>
</dbReference>
<dbReference type="Gene3D" id="3.90.180.10">
    <property type="entry name" value="Medium-chain alcohol dehydrogenases, catalytic domain"/>
    <property type="match status" value="1"/>
</dbReference>
<dbReference type="PANTHER" id="PTHR43401:SF2">
    <property type="entry name" value="L-THREONINE 3-DEHYDROGENASE"/>
    <property type="match status" value="1"/>
</dbReference>
<proteinExistence type="predicted"/>
<sequence length="197" mass="21882">MFSVICYRSRCFTIYQAKAPLVIEEIPIPEPSGRELRVRVKAASLCHSDLSIMSGDGPSEVRNVFPVILAMKPSPSSTNSAPKQHRMDFGKAISWEPPCGITCLNCNECKTAGPDFCLTRRSLGITRPGNFAEYTLIDPASAVLNSRPGVDPNVEILLQQPYRHFFVLVPLFGVDWSEPIFALARQLRLSGQEVWES</sequence>
<dbReference type="STRING" id="1388766.A0A017SCS9"/>
<dbReference type="HOGENOM" id="CLU_1383882_0_0_1"/>
<organism evidence="3 4">
    <name type="scientific">Aspergillus ruber (strain CBS 135680)</name>
    <dbReference type="NCBI Taxonomy" id="1388766"/>
    <lineage>
        <taxon>Eukaryota</taxon>
        <taxon>Fungi</taxon>
        <taxon>Dikarya</taxon>
        <taxon>Ascomycota</taxon>
        <taxon>Pezizomycotina</taxon>
        <taxon>Eurotiomycetes</taxon>
        <taxon>Eurotiomycetidae</taxon>
        <taxon>Eurotiales</taxon>
        <taxon>Aspergillaceae</taxon>
        <taxon>Aspergillus</taxon>
        <taxon>Aspergillus subgen. Aspergillus</taxon>
    </lineage>
</organism>
<dbReference type="Pfam" id="PF08240">
    <property type="entry name" value="ADH_N"/>
    <property type="match status" value="1"/>
</dbReference>
<dbReference type="RefSeq" id="XP_040638132.1">
    <property type="nucleotide sequence ID" value="XM_040787683.1"/>
</dbReference>
<dbReference type="InterPro" id="IPR013154">
    <property type="entry name" value="ADH-like_N"/>
</dbReference>
<evidence type="ECO:0000256" key="1">
    <source>
        <dbReference type="ARBA" id="ARBA00023002"/>
    </source>
</evidence>
<accession>A0A017SCS9</accession>
<dbReference type="EMBL" id="KK088426">
    <property type="protein sequence ID" value="EYE94444.1"/>
    <property type="molecule type" value="Genomic_DNA"/>
</dbReference>
<evidence type="ECO:0000313" key="3">
    <source>
        <dbReference type="EMBL" id="EYE94444.1"/>
    </source>
</evidence>
<dbReference type="GeneID" id="63702807"/>
<protein>
    <submittedName>
        <fullName evidence="3">GroES-like protein</fullName>
    </submittedName>
</protein>
<dbReference type="InterPro" id="IPR011032">
    <property type="entry name" value="GroES-like_sf"/>
</dbReference>
<gene>
    <name evidence="3" type="ORF">EURHEDRAFT_90729</name>
</gene>
<dbReference type="OrthoDB" id="256333at2759"/>
<evidence type="ECO:0000313" key="4">
    <source>
        <dbReference type="Proteomes" id="UP000019804"/>
    </source>
</evidence>
<evidence type="ECO:0000259" key="2">
    <source>
        <dbReference type="Pfam" id="PF08240"/>
    </source>
</evidence>
<dbReference type="SUPFAM" id="SSF50129">
    <property type="entry name" value="GroES-like"/>
    <property type="match status" value="1"/>
</dbReference>
<dbReference type="InterPro" id="IPR050129">
    <property type="entry name" value="Zn_alcohol_dh"/>
</dbReference>
<dbReference type="AlphaFoldDB" id="A0A017SCS9"/>
<feature type="domain" description="Alcohol dehydrogenase-like N-terminal" evidence="2">
    <location>
        <begin position="35"/>
        <end position="141"/>
    </location>
</feature>
<reference evidence="4" key="1">
    <citation type="journal article" date="2014" name="Nat. Commun.">
        <title>Genomic adaptations of the halophilic Dead Sea filamentous fungus Eurotium rubrum.</title>
        <authorList>
            <person name="Kis-Papo T."/>
            <person name="Weig A.R."/>
            <person name="Riley R."/>
            <person name="Persoh D."/>
            <person name="Salamov A."/>
            <person name="Sun H."/>
            <person name="Lipzen A."/>
            <person name="Wasser S.P."/>
            <person name="Rambold G."/>
            <person name="Grigoriev I.V."/>
            <person name="Nevo E."/>
        </authorList>
    </citation>
    <scope>NUCLEOTIDE SEQUENCE [LARGE SCALE GENOMIC DNA]</scope>
    <source>
        <strain evidence="4">CBS 135680</strain>
    </source>
</reference>
<keyword evidence="1" id="KW-0560">Oxidoreductase</keyword>
<name>A0A017SCS9_ASPRC</name>
<dbReference type="PANTHER" id="PTHR43401">
    <property type="entry name" value="L-THREONINE 3-DEHYDROGENASE"/>
    <property type="match status" value="1"/>
</dbReference>
<dbReference type="Proteomes" id="UP000019804">
    <property type="component" value="Unassembled WGS sequence"/>
</dbReference>
<keyword evidence="4" id="KW-1185">Reference proteome</keyword>